<comment type="caution">
    <text evidence="4">The sequence shown here is derived from an EMBL/GenBank/DDBJ whole genome shotgun (WGS) entry which is preliminary data.</text>
</comment>
<dbReference type="SUPFAM" id="SSF53590">
    <property type="entry name" value="Nucleoside hydrolase"/>
    <property type="match status" value="1"/>
</dbReference>
<dbReference type="Pfam" id="PF01156">
    <property type="entry name" value="IU_nuc_hydro"/>
    <property type="match status" value="1"/>
</dbReference>
<name>A0A1E8FJB3_9ALTE</name>
<keyword evidence="5" id="KW-1185">Reference proteome</keyword>
<gene>
    <name evidence="4" type="ORF">BFC17_10110</name>
</gene>
<organism evidence="4 5">
    <name type="scientific">Alteromonas lipolytica</name>
    <dbReference type="NCBI Taxonomy" id="1856405"/>
    <lineage>
        <taxon>Bacteria</taxon>
        <taxon>Pseudomonadati</taxon>
        <taxon>Pseudomonadota</taxon>
        <taxon>Gammaproteobacteria</taxon>
        <taxon>Alteromonadales</taxon>
        <taxon>Alteromonadaceae</taxon>
        <taxon>Alteromonas/Salinimonas group</taxon>
        <taxon>Alteromonas</taxon>
    </lineage>
</organism>
<dbReference type="PANTHER" id="PTHR12304">
    <property type="entry name" value="INOSINE-URIDINE PREFERRING NUCLEOSIDE HYDROLASE"/>
    <property type="match status" value="1"/>
</dbReference>
<dbReference type="STRING" id="1856405.BFC17_10110"/>
<dbReference type="InterPro" id="IPR023186">
    <property type="entry name" value="IUNH"/>
</dbReference>
<sequence length="333" mass="37714">MLNHCQLRCVVFTHKTEICLTDEQRFNLMTVPTDRPVPVVIDCDAGNEIDDQFTIAWSLLRADRIDLQAIYAAPYTNAFFANQDGQPTRVAEAKDGMLRSYNEIQHVLSLLTPISPPPVFQGANNYLKDCSTPVTNPAVADLIERARKAPSTLHVVVIGAPTNIATALLLAPDIAQRIHILWLGGHSPDWPDTEEFNLMQDISASRVILDSEVALTWFPCMGVTNTMATSVPEMQYYLQNTSRIGDYLATLAPQFPWITFAARKVIWDIVTIGYLISPAWFSSEVIASPVLNDNLTWSRDDRRHPIRQIRYIERDRLFEDIFRRLIDADKTEK</sequence>
<dbReference type="GO" id="GO:0008477">
    <property type="term" value="F:purine nucleosidase activity"/>
    <property type="evidence" value="ECO:0007669"/>
    <property type="project" value="TreeGrafter"/>
</dbReference>
<dbReference type="OrthoDB" id="2530052at2"/>
<evidence type="ECO:0000313" key="4">
    <source>
        <dbReference type="EMBL" id="OFI36022.1"/>
    </source>
</evidence>
<feature type="domain" description="Inosine/uridine-preferring nucleoside hydrolase" evidence="3">
    <location>
        <begin position="39"/>
        <end position="286"/>
    </location>
</feature>
<dbReference type="AlphaFoldDB" id="A0A1E8FJB3"/>
<reference evidence="4 5" key="1">
    <citation type="submission" date="2016-09" db="EMBL/GenBank/DDBJ databases">
        <title>Alteromonas lipolytica, a new species isolated from sea water.</title>
        <authorList>
            <person name="Wu Y.-H."/>
            <person name="Cheng H."/>
            <person name="Xu X.-W."/>
        </authorList>
    </citation>
    <scope>NUCLEOTIDE SEQUENCE [LARGE SCALE GENOMIC DNA]</scope>
    <source>
        <strain evidence="4 5">JW12</strain>
    </source>
</reference>
<evidence type="ECO:0000259" key="3">
    <source>
        <dbReference type="Pfam" id="PF01156"/>
    </source>
</evidence>
<dbReference type="GO" id="GO:0005829">
    <property type="term" value="C:cytosol"/>
    <property type="evidence" value="ECO:0007669"/>
    <property type="project" value="TreeGrafter"/>
</dbReference>
<dbReference type="EMBL" id="MJIC01000004">
    <property type="protein sequence ID" value="OFI36022.1"/>
    <property type="molecule type" value="Genomic_DNA"/>
</dbReference>
<proteinExistence type="predicted"/>
<dbReference type="Gene3D" id="3.90.245.10">
    <property type="entry name" value="Ribonucleoside hydrolase-like"/>
    <property type="match status" value="1"/>
</dbReference>
<evidence type="ECO:0000313" key="5">
    <source>
        <dbReference type="Proteomes" id="UP000176037"/>
    </source>
</evidence>
<keyword evidence="1 4" id="KW-0378">Hydrolase</keyword>
<dbReference type="PANTHER" id="PTHR12304:SF4">
    <property type="entry name" value="URIDINE NUCLEOSIDASE"/>
    <property type="match status" value="1"/>
</dbReference>
<evidence type="ECO:0000256" key="1">
    <source>
        <dbReference type="ARBA" id="ARBA00022801"/>
    </source>
</evidence>
<dbReference type="Proteomes" id="UP000176037">
    <property type="component" value="Unassembled WGS sequence"/>
</dbReference>
<dbReference type="InterPro" id="IPR001910">
    <property type="entry name" value="Inosine/uridine_hydrolase_dom"/>
</dbReference>
<accession>A0A1E8FJB3</accession>
<dbReference type="GO" id="GO:0006152">
    <property type="term" value="P:purine nucleoside catabolic process"/>
    <property type="evidence" value="ECO:0007669"/>
    <property type="project" value="TreeGrafter"/>
</dbReference>
<protein>
    <submittedName>
        <fullName evidence="4">Nucleoside hydrolase</fullName>
    </submittedName>
</protein>
<keyword evidence="2" id="KW-0326">Glycosidase</keyword>
<dbReference type="InterPro" id="IPR036452">
    <property type="entry name" value="Ribo_hydro-like"/>
</dbReference>
<evidence type="ECO:0000256" key="2">
    <source>
        <dbReference type="ARBA" id="ARBA00023295"/>
    </source>
</evidence>